<organism evidence="12 13">
    <name type="scientific">Filobacillus milosensis</name>
    <dbReference type="NCBI Taxonomy" id="94137"/>
    <lineage>
        <taxon>Bacteria</taxon>
        <taxon>Bacillati</taxon>
        <taxon>Bacillota</taxon>
        <taxon>Bacilli</taxon>
        <taxon>Bacillales</taxon>
        <taxon>Bacillaceae</taxon>
        <taxon>Filobacillus</taxon>
    </lineage>
</organism>
<dbReference type="PANTHER" id="PTHR30582:SF24">
    <property type="entry name" value="L,D-TRANSPEPTIDASE ERFK_SRFK-RELATED"/>
    <property type="match status" value="1"/>
</dbReference>
<dbReference type="GO" id="GO:0071555">
    <property type="term" value="P:cell wall organization"/>
    <property type="evidence" value="ECO:0007669"/>
    <property type="project" value="UniProtKB-UniRule"/>
</dbReference>
<feature type="active site" description="Nucleophile" evidence="9">
    <location>
        <position position="426"/>
    </location>
</feature>
<evidence type="ECO:0000256" key="3">
    <source>
        <dbReference type="ARBA" id="ARBA00022676"/>
    </source>
</evidence>
<dbReference type="RefSeq" id="WP_134341490.1">
    <property type="nucleotide sequence ID" value="NZ_SOPW01000025.1"/>
</dbReference>
<dbReference type="PROSITE" id="PS52029">
    <property type="entry name" value="LD_TPASE"/>
    <property type="match status" value="1"/>
</dbReference>
<dbReference type="CDD" id="cd16913">
    <property type="entry name" value="YkuD_like"/>
    <property type="match status" value="1"/>
</dbReference>
<comment type="similarity">
    <text evidence="2">Belongs to the YkuD family.</text>
</comment>
<dbReference type="PANTHER" id="PTHR30582">
    <property type="entry name" value="L,D-TRANSPEPTIDASE"/>
    <property type="match status" value="1"/>
</dbReference>
<evidence type="ECO:0000256" key="5">
    <source>
        <dbReference type="ARBA" id="ARBA00022801"/>
    </source>
</evidence>
<keyword evidence="10" id="KW-1133">Transmembrane helix</keyword>
<keyword evidence="10" id="KW-0812">Transmembrane</keyword>
<sequence length="488" mass="55904">MNQYDSYLKKHLEKLNRNLYVSKDDPNYYDKLYRYSNQSTPELHYHLGKKYEEEGYFAKALNHYQKSAQYFHSPYYAKSKKAINSIEDELNNIKPINTSPIKQKRIPAYAKATAVLVLLLFVCVLGFLLGFEPVSRAISSFQDLNHDTEVIYDNDIIPFVFSFEPAIDMEEVEAQLHKAVMDLSEEYPSQTVFLYGIITSDKKLHNEVNALEQQKQIDNAFVLAEYNSSIDDAVRIRYLPNRKYLDQNFALNYVAVNLVRTALMSYIEDNGAAPEDIIELVQDYPNNYLSFIPNEILSQSNQVYTEWNGNGGWVFNKQSNTISEMFYPNTSDKRVIPFNEVKVSINKASHLLKVHSDPYLIKQKKIGSGRGDLTPEGRYQIINRVINPKGQEPNAYGVAGIGIGEELAIHGSSENVPITEQQSLGCIRLTNQDILEVFDFIPKGGEVTITNYEEEQKEYRQISNIDDLIPSNIIKNIQSTTEVFNWAS</sequence>
<accession>A0A4Y8IBY4</accession>
<evidence type="ECO:0000256" key="10">
    <source>
        <dbReference type="SAM" id="Phobius"/>
    </source>
</evidence>
<proteinExistence type="inferred from homology"/>
<dbReference type="GO" id="GO:0008360">
    <property type="term" value="P:regulation of cell shape"/>
    <property type="evidence" value="ECO:0007669"/>
    <property type="project" value="UniProtKB-UniRule"/>
</dbReference>
<comment type="pathway">
    <text evidence="1 9">Cell wall biogenesis; peptidoglycan biosynthesis.</text>
</comment>
<dbReference type="AlphaFoldDB" id="A0A4Y8IBY4"/>
<evidence type="ECO:0000256" key="1">
    <source>
        <dbReference type="ARBA" id="ARBA00004752"/>
    </source>
</evidence>
<evidence type="ECO:0000313" key="12">
    <source>
        <dbReference type="EMBL" id="TFB13479.1"/>
    </source>
</evidence>
<keyword evidence="8 9" id="KW-0961">Cell wall biogenesis/degradation</keyword>
<name>A0A4Y8IBY4_9BACI</name>
<evidence type="ECO:0000256" key="9">
    <source>
        <dbReference type="PROSITE-ProRule" id="PRU01373"/>
    </source>
</evidence>
<evidence type="ECO:0000256" key="2">
    <source>
        <dbReference type="ARBA" id="ARBA00005992"/>
    </source>
</evidence>
<feature type="domain" description="L,D-TPase catalytic" evidence="11">
    <location>
        <begin position="341"/>
        <end position="450"/>
    </location>
</feature>
<feature type="transmembrane region" description="Helical" evidence="10">
    <location>
        <begin position="108"/>
        <end position="131"/>
    </location>
</feature>
<evidence type="ECO:0000256" key="6">
    <source>
        <dbReference type="ARBA" id="ARBA00022960"/>
    </source>
</evidence>
<dbReference type="Gene3D" id="2.40.440.10">
    <property type="entry name" value="L,D-transpeptidase catalytic domain-like"/>
    <property type="match status" value="1"/>
</dbReference>
<dbReference type="EMBL" id="SOPW01000025">
    <property type="protein sequence ID" value="TFB13479.1"/>
    <property type="molecule type" value="Genomic_DNA"/>
</dbReference>
<dbReference type="SUPFAM" id="SSF141523">
    <property type="entry name" value="L,D-transpeptidase catalytic domain-like"/>
    <property type="match status" value="1"/>
</dbReference>
<dbReference type="GO" id="GO:0071972">
    <property type="term" value="F:peptidoglycan L,D-transpeptidase activity"/>
    <property type="evidence" value="ECO:0007669"/>
    <property type="project" value="TreeGrafter"/>
</dbReference>
<keyword evidence="4" id="KW-0808">Transferase</keyword>
<dbReference type="GO" id="GO:0016757">
    <property type="term" value="F:glycosyltransferase activity"/>
    <property type="evidence" value="ECO:0007669"/>
    <property type="project" value="UniProtKB-KW"/>
</dbReference>
<comment type="caution">
    <text evidence="12">The sequence shown here is derived from an EMBL/GenBank/DDBJ whole genome shotgun (WGS) entry which is preliminary data.</text>
</comment>
<keyword evidence="7 9" id="KW-0573">Peptidoglycan synthesis</keyword>
<protein>
    <submittedName>
        <fullName evidence="12">Murein L,D-transpeptidase</fullName>
    </submittedName>
</protein>
<gene>
    <name evidence="12" type="ORF">E3U55_16025</name>
</gene>
<evidence type="ECO:0000259" key="11">
    <source>
        <dbReference type="PROSITE" id="PS52029"/>
    </source>
</evidence>
<dbReference type="GO" id="GO:0005576">
    <property type="term" value="C:extracellular region"/>
    <property type="evidence" value="ECO:0007669"/>
    <property type="project" value="TreeGrafter"/>
</dbReference>
<keyword evidence="5" id="KW-0378">Hydrolase</keyword>
<evidence type="ECO:0000256" key="8">
    <source>
        <dbReference type="ARBA" id="ARBA00023316"/>
    </source>
</evidence>
<dbReference type="OrthoDB" id="9787225at2"/>
<keyword evidence="3" id="KW-0328">Glycosyltransferase</keyword>
<evidence type="ECO:0000256" key="7">
    <source>
        <dbReference type="ARBA" id="ARBA00022984"/>
    </source>
</evidence>
<dbReference type="InterPro" id="IPR038063">
    <property type="entry name" value="Transpep_catalytic_dom"/>
</dbReference>
<reference evidence="12 13" key="1">
    <citation type="submission" date="2019-03" db="EMBL/GenBank/DDBJ databases">
        <authorList>
            <person name="He R.-H."/>
        </authorList>
    </citation>
    <scope>NUCLEOTIDE SEQUENCE [LARGE SCALE GENOMIC DNA]</scope>
    <source>
        <strain evidence="13">SH 714</strain>
    </source>
</reference>
<keyword evidence="6 9" id="KW-0133">Cell shape</keyword>
<feature type="active site" description="Proton donor/acceptor" evidence="9">
    <location>
        <position position="410"/>
    </location>
</feature>
<dbReference type="InterPro" id="IPR005490">
    <property type="entry name" value="LD_TPept_cat_dom"/>
</dbReference>
<evidence type="ECO:0000313" key="13">
    <source>
        <dbReference type="Proteomes" id="UP000297975"/>
    </source>
</evidence>
<dbReference type="Pfam" id="PF03734">
    <property type="entry name" value="YkuD"/>
    <property type="match status" value="1"/>
</dbReference>
<dbReference type="UniPathway" id="UPA00219"/>
<dbReference type="Proteomes" id="UP000297975">
    <property type="component" value="Unassembled WGS sequence"/>
</dbReference>
<dbReference type="InterPro" id="IPR050979">
    <property type="entry name" value="LD-transpeptidase"/>
</dbReference>
<keyword evidence="10" id="KW-0472">Membrane</keyword>
<keyword evidence="13" id="KW-1185">Reference proteome</keyword>
<dbReference type="GO" id="GO:0018104">
    <property type="term" value="P:peptidoglycan-protein cross-linking"/>
    <property type="evidence" value="ECO:0007669"/>
    <property type="project" value="TreeGrafter"/>
</dbReference>
<evidence type="ECO:0000256" key="4">
    <source>
        <dbReference type="ARBA" id="ARBA00022679"/>
    </source>
</evidence>